<reference evidence="4" key="1">
    <citation type="submission" date="2011-10" db="EMBL/GenBank/DDBJ databases">
        <title>The complete genome of chromosome of Thermovirga lienii DSM 17291.</title>
        <authorList>
            <consortium name="US DOE Joint Genome Institute (JGI-PGF)"/>
            <person name="Lucas S."/>
            <person name="Copeland A."/>
            <person name="Lapidus A."/>
            <person name="Glavina del Rio T."/>
            <person name="Dalin E."/>
            <person name="Tice H."/>
            <person name="Bruce D."/>
            <person name="Goodwin L."/>
            <person name="Pitluck S."/>
            <person name="Peters L."/>
            <person name="Mikhailova N."/>
            <person name="Saunders E."/>
            <person name="Kyrpides N."/>
            <person name="Mavromatis K."/>
            <person name="Ivanova N."/>
            <person name="Last F.I."/>
            <person name="Brettin T."/>
            <person name="Detter J.C."/>
            <person name="Han C."/>
            <person name="Larimer F."/>
            <person name="Land M."/>
            <person name="Hauser L."/>
            <person name="Markowitz V."/>
            <person name="Cheng J.-F."/>
            <person name="Hugenholtz P."/>
            <person name="Woyke T."/>
            <person name="Wu D."/>
            <person name="Spring S."/>
            <person name="Schroeder M."/>
            <person name="Brambilla E.-M."/>
            <person name="Klenk H.-P."/>
            <person name="Eisen J.A."/>
        </authorList>
    </citation>
    <scope>NUCLEOTIDE SEQUENCE [LARGE SCALE GENOMIC DNA]</scope>
    <source>
        <strain evidence="4">ATCC BAA-1197 / DSM 17291 / Cas60314</strain>
    </source>
</reference>
<dbReference type="STRING" id="580340.Tlie_1606"/>
<dbReference type="PANTHER" id="PTHR43674">
    <property type="entry name" value="NITRILASE C965.09-RELATED"/>
    <property type="match status" value="1"/>
</dbReference>
<dbReference type="KEGG" id="tli:Tlie_1606"/>
<keyword evidence="4" id="KW-1185">Reference proteome</keyword>
<dbReference type="GO" id="GO:0016811">
    <property type="term" value="F:hydrolase activity, acting on carbon-nitrogen (but not peptide) bonds, in linear amides"/>
    <property type="evidence" value="ECO:0007669"/>
    <property type="project" value="UniProtKB-ARBA"/>
</dbReference>
<dbReference type="eggNOG" id="COG0388">
    <property type="taxonomic scope" value="Bacteria"/>
</dbReference>
<keyword evidence="3" id="KW-0808">Transferase</keyword>
<gene>
    <name evidence="3" type="ordered locus">Tlie_1606</name>
</gene>
<dbReference type="PROSITE" id="PS50263">
    <property type="entry name" value="CN_HYDROLASE"/>
    <property type="match status" value="1"/>
</dbReference>
<keyword evidence="1" id="KW-0378">Hydrolase</keyword>
<evidence type="ECO:0000313" key="3">
    <source>
        <dbReference type="EMBL" id="AER67328.1"/>
    </source>
</evidence>
<proteinExistence type="predicted"/>
<evidence type="ECO:0000313" key="4">
    <source>
        <dbReference type="Proteomes" id="UP000005868"/>
    </source>
</evidence>
<reference evidence="3 4" key="2">
    <citation type="journal article" date="2012" name="Stand. Genomic Sci.">
        <title>Genome sequence of the moderately thermophilic, amino-acid-degrading and sulfur-reducing bacterium Thermovirga lienii type strain (Cas60314(T)).</title>
        <authorList>
            <person name="Goker M."/>
            <person name="Saunders E."/>
            <person name="Lapidus A."/>
            <person name="Nolan M."/>
            <person name="Lucas S."/>
            <person name="Hammon N."/>
            <person name="Deshpande S."/>
            <person name="Cheng J.F."/>
            <person name="Han C."/>
            <person name="Tapia R."/>
            <person name="Goodwin L.A."/>
            <person name="Pitluck S."/>
            <person name="Liolios K."/>
            <person name="Mavromatis K."/>
            <person name="Pagani I."/>
            <person name="Ivanova N."/>
            <person name="Mikhailova N."/>
            <person name="Pati A."/>
            <person name="Chen A."/>
            <person name="Palaniappan K."/>
            <person name="Land M."/>
            <person name="Chang Y.J."/>
            <person name="Jeffries C.D."/>
            <person name="Brambilla E.M."/>
            <person name="Rohde M."/>
            <person name="Spring S."/>
            <person name="Detter J.C."/>
            <person name="Woyke T."/>
            <person name="Bristow J."/>
            <person name="Eisen J.A."/>
            <person name="Markowitz V."/>
            <person name="Hugenholtz P."/>
            <person name="Kyrpides N.C."/>
            <person name="Klenk H.P."/>
        </authorList>
    </citation>
    <scope>NUCLEOTIDE SEQUENCE [LARGE SCALE GENOMIC DNA]</scope>
    <source>
        <strain evidence="4">ATCC BAA-1197 / DSM 17291 / Cas60314</strain>
    </source>
</reference>
<dbReference type="InterPro" id="IPR036526">
    <property type="entry name" value="C-N_Hydrolase_sf"/>
</dbReference>
<protein>
    <submittedName>
        <fullName evidence="3">Nitrilase/cyanide hydratase and apolipoprotein N-acyltransferase</fullName>
    </submittedName>
</protein>
<dbReference type="Proteomes" id="UP000005868">
    <property type="component" value="Chromosome"/>
</dbReference>
<dbReference type="GO" id="GO:0016746">
    <property type="term" value="F:acyltransferase activity"/>
    <property type="evidence" value="ECO:0007669"/>
    <property type="project" value="UniProtKB-KW"/>
</dbReference>
<dbReference type="SUPFAM" id="SSF56317">
    <property type="entry name" value="Carbon-nitrogen hydrolase"/>
    <property type="match status" value="1"/>
</dbReference>
<evidence type="ECO:0000259" key="2">
    <source>
        <dbReference type="PROSITE" id="PS50263"/>
    </source>
</evidence>
<accession>G7V7S4</accession>
<name>G7V7S4_THELD</name>
<sequence>MKEFIVAGCQFTIKPMDVKANIEKALVFLEKAVKEHEADLVVFPETITTGFTPLPKATQEETIESLWEAVSDVPGPITEPIQEAAAKLGVHVVWPTYRRGPSKDIVYNSCMVIDDNGNIVGDIYDKTHPFPTERKEGGGWTTAGDKPVVVETKFAKIGLTICYDGDFPDLATTETLMGAEVIVRPSALLRTYDIWQFVNQARAYDNHVYYVAINSVGVDGSGNSFFGSSMIIDPTGWKLAQARGNDEIISAKLDPDPIKYVSHGTKSPMIFDHIEDRNVGVYKDWILKEGKCPFEPAKRIPYKKKSS</sequence>
<organism evidence="3 4">
    <name type="scientific">Thermovirga lienii (strain ATCC BAA-1197 / DSM 17291 / Cas60314)</name>
    <dbReference type="NCBI Taxonomy" id="580340"/>
    <lineage>
        <taxon>Bacteria</taxon>
        <taxon>Thermotogati</taxon>
        <taxon>Synergistota</taxon>
        <taxon>Synergistia</taxon>
        <taxon>Synergistales</taxon>
        <taxon>Thermovirgaceae</taxon>
        <taxon>Thermovirga</taxon>
    </lineage>
</organism>
<keyword evidence="3" id="KW-0012">Acyltransferase</keyword>
<dbReference type="InterPro" id="IPR003010">
    <property type="entry name" value="C-N_Hydrolase"/>
</dbReference>
<feature type="domain" description="CN hydrolase" evidence="2">
    <location>
        <begin position="4"/>
        <end position="255"/>
    </location>
</feature>
<dbReference type="HOGENOM" id="CLU_030130_3_1_0"/>
<keyword evidence="3" id="KW-0449">Lipoprotein</keyword>
<dbReference type="Gene3D" id="3.60.110.10">
    <property type="entry name" value="Carbon-nitrogen hydrolase"/>
    <property type="match status" value="1"/>
</dbReference>
<dbReference type="EMBL" id="CP003096">
    <property type="protein sequence ID" value="AER67328.1"/>
    <property type="molecule type" value="Genomic_DNA"/>
</dbReference>
<dbReference type="CDD" id="cd07197">
    <property type="entry name" value="nitrilase"/>
    <property type="match status" value="1"/>
</dbReference>
<dbReference type="Pfam" id="PF00795">
    <property type="entry name" value="CN_hydrolase"/>
    <property type="match status" value="1"/>
</dbReference>
<evidence type="ECO:0000256" key="1">
    <source>
        <dbReference type="ARBA" id="ARBA00022801"/>
    </source>
</evidence>
<dbReference type="InterPro" id="IPR050345">
    <property type="entry name" value="Aliph_Amidase/BUP"/>
</dbReference>
<dbReference type="OrthoDB" id="9811121at2"/>
<dbReference type="AlphaFoldDB" id="G7V7S4"/>
<dbReference type="PANTHER" id="PTHR43674:SF2">
    <property type="entry name" value="BETA-UREIDOPROPIONASE"/>
    <property type="match status" value="1"/>
</dbReference>